<dbReference type="EMBL" id="RIBY02001778">
    <property type="protein sequence ID" value="KAH9828187.1"/>
    <property type="molecule type" value="Genomic_DNA"/>
</dbReference>
<evidence type="ECO:0000313" key="1">
    <source>
        <dbReference type="EMBL" id="KAH9828187.1"/>
    </source>
</evidence>
<dbReference type="AlphaFoldDB" id="A0A9W7W2T8"/>
<accession>A0A9W7W2T8</accession>
<reference evidence="1 2" key="1">
    <citation type="journal article" date="2018" name="IMA Fungus">
        <title>IMA Genome-F 10: Nine draft genome sequences of Claviceps purpurea s.lat., including C. arundinis, C. humidiphila, and C. cf. spartinae, pseudomolecules for the pitch canker pathogen Fusarium circinatum, draft genome of Davidsoniella eucalypti, Grosmannia galeiformis, Quambalaria eucalypti, and Teratosphaeria destructans.</title>
        <authorList>
            <person name="Wingfield B.D."/>
            <person name="Liu M."/>
            <person name="Nguyen H.D."/>
            <person name="Lane F.A."/>
            <person name="Morgan S.W."/>
            <person name="De Vos L."/>
            <person name="Wilken P.M."/>
            <person name="Duong T.A."/>
            <person name="Aylward J."/>
            <person name="Coetzee M.P."/>
            <person name="Dadej K."/>
            <person name="De Beer Z.W."/>
            <person name="Findlay W."/>
            <person name="Havenga M."/>
            <person name="Kolarik M."/>
            <person name="Menzies J.G."/>
            <person name="Naidoo K."/>
            <person name="Pochopski O."/>
            <person name="Shoukouhi P."/>
            <person name="Santana Q.C."/>
            <person name="Seifert K.A."/>
            <person name="Soal N."/>
            <person name="Steenkamp E.T."/>
            <person name="Tatham C.T."/>
            <person name="van der Nest M.A."/>
            <person name="Wingfield M.J."/>
        </authorList>
    </citation>
    <scope>NUCLEOTIDE SEQUENCE [LARGE SCALE GENOMIC DNA]</scope>
    <source>
        <strain evidence="1">CMW44962</strain>
    </source>
</reference>
<proteinExistence type="predicted"/>
<organism evidence="1 2">
    <name type="scientific">Teratosphaeria destructans</name>
    <dbReference type="NCBI Taxonomy" id="418781"/>
    <lineage>
        <taxon>Eukaryota</taxon>
        <taxon>Fungi</taxon>
        <taxon>Dikarya</taxon>
        <taxon>Ascomycota</taxon>
        <taxon>Pezizomycotina</taxon>
        <taxon>Dothideomycetes</taxon>
        <taxon>Dothideomycetidae</taxon>
        <taxon>Mycosphaerellales</taxon>
        <taxon>Teratosphaeriaceae</taxon>
        <taxon>Teratosphaeria</taxon>
    </lineage>
</organism>
<dbReference type="Proteomes" id="UP001138500">
    <property type="component" value="Unassembled WGS sequence"/>
</dbReference>
<dbReference type="OrthoDB" id="3625427at2759"/>
<comment type="caution">
    <text evidence="1">The sequence shown here is derived from an EMBL/GenBank/DDBJ whole genome shotgun (WGS) entry which is preliminary data.</text>
</comment>
<gene>
    <name evidence="1" type="ORF">Tdes44962_MAKER02550</name>
</gene>
<protein>
    <submittedName>
        <fullName evidence="1">Uncharacterized protein</fullName>
    </submittedName>
</protein>
<name>A0A9W7W2T8_9PEZI</name>
<evidence type="ECO:0000313" key="2">
    <source>
        <dbReference type="Proteomes" id="UP001138500"/>
    </source>
</evidence>
<keyword evidence="2" id="KW-1185">Reference proteome</keyword>
<sequence length="184" mass="20646">MTSLLPYLFFWTHKSPESNTWRPIPGANPSKPIDNLPRFLARTDLAATSIDVAPLIAGAAGLAHIRQIHEFGFTASANIFANPKTLRAMHRTTLVLIPAVLVAQALGLEYRYAIPRWSHEREMRRDEEEVRRHVDVGMYAGVACWAVRLYGLRWGRACWAPVDVVMGGALADLMHREYGKAHGF</sequence>
<reference evidence="1 2" key="2">
    <citation type="journal article" date="2021" name="Curr. Genet.">
        <title>Genetic response to nitrogen starvation in the aggressive Eucalyptus foliar pathogen Teratosphaeria destructans.</title>
        <authorList>
            <person name="Havenga M."/>
            <person name="Wingfield B.D."/>
            <person name="Wingfield M.J."/>
            <person name="Dreyer L.L."/>
            <person name="Roets F."/>
            <person name="Aylward J."/>
        </authorList>
    </citation>
    <scope>NUCLEOTIDE SEQUENCE [LARGE SCALE GENOMIC DNA]</scope>
    <source>
        <strain evidence="1">CMW44962</strain>
    </source>
</reference>